<dbReference type="PANTHER" id="PTHR43806:SF67">
    <property type="entry name" value="EGF-LIKE DOMAIN-CONTAINING PROTEIN"/>
    <property type="match status" value="1"/>
</dbReference>
<proteinExistence type="inferred from homology"/>
<dbReference type="PROSITE" id="PS51892">
    <property type="entry name" value="SUBTILASE"/>
    <property type="match status" value="1"/>
</dbReference>
<feature type="active site" description="Charge relay system" evidence="5">
    <location>
        <position position="188"/>
    </location>
</feature>
<evidence type="ECO:0000256" key="1">
    <source>
        <dbReference type="ARBA" id="ARBA00011073"/>
    </source>
</evidence>
<feature type="active site" description="Charge relay system" evidence="5">
    <location>
        <position position="255"/>
    </location>
</feature>
<dbReference type="InterPro" id="IPR036852">
    <property type="entry name" value="Peptidase_S8/S53_dom_sf"/>
</dbReference>
<accession>A0A1F5R2R4</accession>
<dbReference type="AlphaFoldDB" id="A0A1F5R2R4"/>
<reference evidence="8 9" key="1">
    <citation type="journal article" date="2016" name="Nat. Commun.">
        <title>Thousands of microbial genomes shed light on interconnected biogeochemical processes in an aquifer system.</title>
        <authorList>
            <person name="Anantharaman K."/>
            <person name="Brown C.T."/>
            <person name="Hug L.A."/>
            <person name="Sharon I."/>
            <person name="Castelle C.J."/>
            <person name="Probst A.J."/>
            <person name="Thomas B.C."/>
            <person name="Singh A."/>
            <person name="Wilkins M.J."/>
            <person name="Karaoz U."/>
            <person name="Brodie E.L."/>
            <person name="Williams K.H."/>
            <person name="Hubbard S.S."/>
            <person name="Banfield J.F."/>
        </authorList>
    </citation>
    <scope>NUCLEOTIDE SEQUENCE [LARGE SCALE GENOMIC DNA]</scope>
</reference>
<dbReference type="Gene3D" id="3.40.50.200">
    <property type="entry name" value="Peptidase S8/S53 domain"/>
    <property type="match status" value="1"/>
</dbReference>
<evidence type="ECO:0000313" key="9">
    <source>
        <dbReference type="Proteomes" id="UP000177230"/>
    </source>
</evidence>
<sequence>MKKIIVIGTALITLSAAFAAAGQSKLTPSLKKRIAGGKSSDTLLCWVFFGDKGRAENIPGLDANAMRRRAKIGRELSYGDLPVSSEYLETVRGTGSEIRVISPWLNAVSVRATAGQLSRIADSKGVKSLEEVAVYQRPSKTVELPTGQSKEAPLLEYGPSLDQIKMMKIDSLHQRGYSGSGVRLTIIDTGFDRWHESLLRTRVIAERDFQPRIIEIDTITISPLSLDTIWGYNGIDSITSFEKDYQDLYLAQTGHGTGMLSIAGGYKPGSLIGSAYNADFILAKTEMLYPTEDFIQEEDWWIAALQWATDSIGTDIVSSSLGYRYWSDSSQYNYGYDQMDGDQARCTRAADSAASRGVLILNALGNIRNNSRPDTSLVAPADAVSIIAVGGAWASTGGWSTGAVTGPPADSVRILPAGRSDSAAIRRIKPDIASCWQNYYAYNEPDGNGDFNRYASSVGTSGATALTAGLCALLLEAHPSWGPQDVINALKYSGSNRSTVEAFFTVPESLDITLGSYPIYNPGFADIATGHKYYTSGGVVYDLYDVYRIGWGVPDGIKALGYTAPENVLPDEDRLLDPYPNPANGNNGGVYLPFFLIRDSYSVIIRLYTLDGRMIRSLNLGERLAGSYPSQINIIKNRIGSQQPAFWDLKDDRGQPVASGLYIALMTTGWNQSSKKIMVLR</sequence>
<evidence type="ECO:0000256" key="5">
    <source>
        <dbReference type="PROSITE-ProRule" id="PRU01240"/>
    </source>
</evidence>
<keyword evidence="2 5" id="KW-0645">Protease</keyword>
<dbReference type="GO" id="GO:0004252">
    <property type="term" value="F:serine-type endopeptidase activity"/>
    <property type="evidence" value="ECO:0007669"/>
    <property type="project" value="UniProtKB-UniRule"/>
</dbReference>
<dbReference type="Gene3D" id="2.60.40.4070">
    <property type="match status" value="1"/>
</dbReference>
<gene>
    <name evidence="8" type="ORF">A2024_00745</name>
</gene>
<evidence type="ECO:0000256" key="2">
    <source>
        <dbReference type="ARBA" id="ARBA00022670"/>
    </source>
</evidence>
<dbReference type="SUPFAM" id="SSF52743">
    <property type="entry name" value="Subtilisin-like"/>
    <property type="match status" value="1"/>
</dbReference>
<dbReference type="EMBL" id="MFFM01000046">
    <property type="protein sequence ID" value="OGF08792.1"/>
    <property type="molecule type" value="Genomic_DNA"/>
</dbReference>
<dbReference type="PANTHER" id="PTHR43806">
    <property type="entry name" value="PEPTIDASE S8"/>
    <property type="match status" value="1"/>
</dbReference>
<dbReference type="InterPro" id="IPR000209">
    <property type="entry name" value="Peptidase_S8/S53_dom"/>
</dbReference>
<feature type="domain" description="Peptidase S8/S53" evidence="7">
    <location>
        <begin position="179"/>
        <end position="490"/>
    </location>
</feature>
<evidence type="ECO:0000259" key="7">
    <source>
        <dbReference type="Pfam" id="PF00082"/>
    </source>
</evidence>
<dbReference type="Pfam" id="PF00082">
    <property type="entry name" value="Peptidase_S8"/>
    <property type="match status" value="1"/>
</dbReference>
<dbReference type="InterPro" id="IPR015500">
    <property type="entry name" value="Peptidase_S8_subtilisin-rel"/>
</dbReference>
<feature type="chain" id="PRO_5009520603" description="Peptidase S8/S53 domain-containing protein" evidence="6">
    <location>
        <begin position="20"/>
        <end position="681"/>
    </location>
</feature>
<evidence type="ECO:0000313" key="8">
    <source>
        <dbReference type="EMBL" id="OGF08792.1"/>
    </source>
</evidence>
<organism evidence="8 9">
    <name type="scientific">Candidatus Edwardsbacteria bacterium GWF2_54_11</name>
    <dbReference type="NCBI Taxonomy" id="1817851"/>
    <lineage>
        <taxon>Bacteria</taxon>
        <taxon>Candidatus Edwardsiibacteriota</taxon>
    </lineage>
</organism>
<dbReference type="InterPro" id="IPR050131">
    <property type="entry name" value="Peptidase_S8_subtilisin-like"/>
</dbReference>
<keyword evidence="4 5" id="KW-0720">Serine protease</keyword>
<feature type="active site" description="Charge relay system" evidence="5">
    <location>
        <position position="461"/>
    </location>
</feature>
<dbReference type="PRINTS" id="PR00723">
    <property type="entry name" value="SUBTILISIN"/>
</dbReference>
<protein>
    <recommendedName>
        <fullName evidence="7">Peptidase S8/S53 domain-containing protein</fullName>
    </recommendedName>
</protein>
<comment type="similarity">
    <text evidence="1 5">Belongs to the peptidase S8 family.</text>
</comment>
<comment type="caution">
    <text evidence="8">The sequence shown here is derived from an EMBL/GenBank/DDBJ whole genome shotgun (WGS) entry which is preliminary data.</text>
</comment>
<evidence type="ECO:0000256" key="4">
    <source>
        <dbReference type="ARBA" id="ARBA00022825"/>
    </source>
</evidence>
<keyword evidence="6" id="KW-0732">Signal</keyword>
<dbReference type="GO" id="GO:0006508">
    <property type="term" value="P:proteolysis"/>
    <property type="evidence" value="ECO:0007669"/>
    <property type="project" value="UniProtKB-KW"/>
</dbReference>
<evidence type="ECO:0000256" key="6">
    <source>
        <dbReference type="SAM" id="SignalP"/>
    </source>
</evidence>
<keyword evidence="3 5" id="KW-0378">Hydrolase</keyword>
<evidence type="ECO:0000256" key="3">
    <source>
        <dbReference type="ARBA" id="ARBA00022801"/>
    </source>
</evidence>
<name>A0A1F5R2R4_9BACT</name>
<feature type="signal peptide" evidence="6">
    <location>
        <begin position="1"/>
        <end position="19"/>
    </location>
</feature>
<dbReference type="Proteomes" id="UP000177230">
    <property type="component" value="Unassembled WGS sequence"/>
</dbReference>